<dbReference type="InterPro" id="IPR036465">
    <property type="entry name" value="vWFA_dom_sf"/>
</dbReference>
<dbReference type="Pfam" id="PF13519">
    <property type="entry name" value="VWA_2"/>
    <property type="match status" value="1"/>
</dbReference>
<dbReference type="EMBL" id="CP036426">
    <property type="protein sequence ID" value="QDV37510.1"/>
    <property type="molecule type" value="Genomic_DNA"/>
</dbReference>
<dbReference type="KEGG" id="tpla:ElP_54500"/>
<feature type="region of interest" description="Disordered" evidence="1">
    <location>
        <begin position="315"/>
        <end position="349"/>
    </location>
</feature>
<dbReference type="CDD" id="cd00198">
    <property type="entry name" value="vWFA"/>
    <property type="match status" value="1"/>
</dbReference>
<dbReference type="Gene3D" id="3.40.50.410">
    <property type="entry name" value="von Willebrand factor, type A domain"/>
    <property type="match status" value="1"/>
</dbReference>
<dbReference type="RefSeq" id="WP_197446389.1">
    <property type="nucleotide sequence ID" value="NZ_CP036426.1"/>
</dbReference>
<dbReference type="Proteomes" id="UP000317835">
    <property type="component" value="Chromosome"/>
</dbReference>
<dbReference type="InterPro" id="IPR002035">
    <property type="entry name" value="VWF_A"/>
</dbReference>
<dbReference type="SUPFAM" id="SSF53300">
    <property type="entry name" value="vWA-like"/>
    <property type="match status" value="1"/>
</dbReference>
<organism evidence="3 4">
    <name type="scientific">Tautonia plasticadhaerens</name>
    <dbReference type="NCBI Taxonomy" id="2527974"/>
    <lineage>
        <taxon>Bacteria</taxon>
        <taxon>Pseudomonadati</taxon>
        <taxon>Planctomycetota</taxon>
        <taxon>Planctomycetia</taxon>
        <taxon>Isosphaerales</taxon>
        <taxon>Isosphaeraceae</taxon>
        <taxon>Tautonia</taxon>
    </lineage>
</organism>
<feature type="domain" description="VWFA" evidence="2">
    <location>
        <begin position="87"/>
        <end position="201"/>
    </location>
</feature>
<gene>
    <name evidence="3" type="ORF">ElP_54500</name>
</gene>
<evidence type="ECO:0000313" key="3">
    <source>
        <dbReference type="EMBL" id="QDV37510.1"/>
    </source>
</evidence>
<reference evidence="3 4" key="1">
    <citation type="submission" date="2019-02" db="EMBL/GenBank/DDBJ databases">
        <title>Deep-cultivation of Planctomycetes and their phenomic and genomic characterization uncovers novel biology.</title>
        <authorList>
            <person name="Wiegand S."/>
            <person name="Jogler M."/>
            <person name="Boedeker C."/>
            <person name="Pinto D."/>
            <person name="Vollmers J."/>
            <person name="Rivas-Marin E."/>
            <person name="Kohn T."/>
            <person name="Peeters S.H."/>
            <person name="Heuer A."/>
            <person name="Rast P."/>
            <person name="Oberbeckmann S."/>
            <person name="Bunk B."/>
            <person name="Jeske O."/>
            <person name="Meyerdierks A."/>
            <person name="Storesund J.E."/>
            <person name="Kallscheuer N."/>
            <person name="Luecker S."/>
            <person name="Lage O.M."/>
            <person name="Pohl T."/>
            <person name="Merkel B.J."/>
            <person name="Hornburger P."/>
            <person name="Mueller R.-W."/>
            <person name="Bruemmer F."/>
            <person name="Labrenz M."/>
            <person name="Spormann A.M."/>
            <person name="Op den Camp H."/>
            <person name="Overmann J."/>
            <person name="Amann R."/>
            <person name="Jetten M.S.M."/>
            <person name="Mascher T."/>
            <person name="Medema M.H."/>
            <person name="Devos D.P."/>
            <person name="Kaster A.-K."/>
            <person name="Ovreas L."/>
            <person name="Rohde M."/>
            <person name="Galperin M.Y."/>
            <person name="Jogler C."/>
        </authorList>
    </citation>
    <scope>NUCLEOTIDE SEQUENCE [LARGE SCALE GENOMIC DNA]</scope>
    <source>
        <strain evidence="3 4">ElP</strain>
    </source>
</reference>
<evidence type="ECO:0000313" key="4">
    <source>
        <dbReference type="Proteomes" id="UP000317835"/>
    </source>
</evidence>
<proteinExistence type="predicted"/>
<name>A0A518H9I7_9BACT</name>
<sequence>MVMLPELIATAAALVVAAAELLHARRCRRLARLAFGPAGRPEAWARSAGAARVIGAALLSWGLATLMILPPKVRRAEQVSDDERRHLMIVYDVSPSMRLVDAGPDRGQSRRQRAADVIGSIFKRAPMDQFLVSVVACYTGSKPVVEDTIDMDVVRNIFDELPMDHAFTSGETDLFSGLEEAARIAHPWVPRTASLVLLSDGDTVPASGMPTLPASIDQVLVLGVGDPRNGSFINGGQSRQDAGMLRQIAARLGGTYHDANENHVPSDLVARLTLVPEASPFERLTRREYALMATATGASILSLLPPLLHRAGTRWRPGVPVPDRPVRVPPPRGDPSRSRIGDAVGSGRR</sequence>
<evidence type="ECO:0000256" key="1">
    <source>
        <dbReference type="SAM" id="MobiDB-lite"/>
    </source>
</evidence>
<feature type="compositionally biased region" description="Pro residues" evidence="1">
    <location>
        <begin position="319"/>
        <end position="333"/>
    </location>
</feature>
<evidence type="ECO:0000259" key="2">
    <source>
        <dbReference type="Pfam" id="PF13519"/>
    </source>
</evidence>
<keyword evidence="4" id="KW-1185">Reference proteome</keyword>
<protein>
    <recommendedName>
        <fullName evidence="2">VWFA domain-containing protein</fullName>
    </recommendedName>
</protein>
<dbReference type="AlphaFoldDB" id="A0A518H9I7"/>
<accession>A0A518H9I7</accession>